<feature type="transmembrane region" description="Helical" evidence="8">
    <location>
        <begin position="291"/>
        <end position="314"/>
    </location>
</feature>
<evidence type="ECO:0000256" key="6">
    <source>
        <dbReference type="ARBA" id="ARBA00022989"/>
    </source>
</evidence>
<evidence type="ECO:0000256" key="1">
    <source>
        <dbReference type="ARBA" id="ARBA00004651"/>
    </source>
</evidence>
<dbReference type="InterPro" id="IPR050297">
    <property type="entry name" value="LipidA_mod_glycosyltrf_83"/>
</dbReference>
<reference evidence="10" key="1">
    <citation type="submission" date="2023-03" db="EMBL/GenBank/DDBJ databases">
        <title>Edaphobacter sp.</title>
        <authorList>
            <person name="Huber K.J."/>
            <person name="Papendorf J."/>
            <person name="Pilke C."/>
            <person name="Bunk B."/>
            <person name="Sproeer C."/>
            <person name="Pester M."/>
        </authorList>
    </citation>
    <scope>NUCLEOTIDE SEQUENCE</scope>
    <source>
        <strain evidence="10">DSM 110680</strain>
    </source>
</reference>
<keyword evidence="6 8" id="KW-1133">Transmembrane helix</keyword>
<feature type="transmembrane region" description="Helical" evidence="8">
    <location>
        <begin position="122"/>
        <end position="141"/>
    </location>
</feature>
<evidence type="ECO:0000256" key="4">
    <source>
        <dbReference type="ARBA" id="ARBA00022679"/>
    </source>
</evidence>
<keyword evidence="5 8" id="KW-0812">Transmembrane</keyword>
<dbReference type="InterPro" id="IPR038731">
    <property type="entry name" value="RgtA/B/C-like"/>
</dbReference>
<evidence type="ECO:0000256" key="7">
    <source>
        <dbReference type="ARBA" id="ARBA00023136"/>
    </source>
</evidence>
<evidence type="ECO:0000259" key="9">
    <source>
        <dbReference type="Pfam" id="PF13231"/>
    </source>
</evidence>
<dbReference type="EMBL" id="CP121196">
    <property type="protein sequence ID" value="XBH18288.1"/>
    <property type="molecule type" value="Genomic_DNA"/>
</dbReference>
<dbReference type="GO" id="GO:0016763">
    <property type="term" value="F:pentosyltransferase activity"/>
    <property type="evidence" value="ECO:0007669"/>
    <property type="project" value="TreeGrafter"/>
</dbReference>
<dbReference type="PANTHER" id="PTHR33908">
    <property type="entry name" value="MANNOSYLTRANSFERASE YKCB-RELATED"/>
    <property type="match status" value="1"/>
</dbReference>
<organism evidence="10">
    <name type="scientific">Telmatobacter sp. DSM 110680</name>
    <dbReference type="NCBI Taxonomy" id="3036704"/>
    <lineage>
        <taxon>Bacteria</taxon>
        <taxon>Pseudomonadati</taxon>
        <taxon>Acidobacteriota</taxon>
        <taxon>Terriglobia</taxon>
        <taxon>Terriglobales</taxon>
        <taxon>Acidobacteriaceae</taxon>
        <taxon>Telmatobacter</taxon>
    </lineage>
</organism>
<dbReference type="Pfam" id="PF13231">
    <property type="entry name" value="PMT_2"/>
    <property type="match status" value="1"/>
</dbReference>
<feature type="transmembrane region" description="Helical" evidence="8">
    <location>
        <begin position="342"/>
        <end position="361"/>
    </location>
</feature>
<feature type="domain" description="Glycosyltransferase RgtA/B/C/D-like" evidence="9">
    <location>
        <begin position="100"/>
        <end position="257"/>
    </location>
</feature>
<accession>A0AAU7DLY7</accession>
<evidence type="ECO:0000313" key="10">
    <source>
        <dbReference type="EMBL" id="XBH18288.1"/>
    </source>
</evidence>
<dbReference type="GO" id="GO:0005886">
    <property type="term" value="C:plasma membrane"/>
    <property type="evidence" value="ECO:0007669"/>
    <property type="project" value="UniProtKB-SubCell"/>
</dbReference>
<feature type="transmembrane region" description="Helical" evidence="8">
    <location>
        <begin position="173"/>
        <end position="189"/>
    </location>
</feature>
<feature type="transmembrane region" description="Helical" evidence="8">
    <location>
        <begin position="458"/>
        <end position="478"/>
    </location>
</feature>
<proteinExistence type="predicted"/>
<feature type="transmembrane region" description="Helical" evidence="8">
    <location>
        <begin position="241"/>
        <end position="259"/>
    </location>
</feature>
<feature type="transmembrane region" description="Helical" evidence="8">
    <location>
        <begin position="430"/>
        <end position="451"/>
    </location>
</feature>
<dbReference type="RefSeq" id="WP_348263512.1">
    <property type="nucleotide sequence ID" value="NZ_CP121196.1"/>
</dbReference>
<keyword evidence="7 8" id="KW-0472">Membrane</keyword>
<comment type="subcellular location">
    <subcellularLocation>
        <location evidence="1">Cell membrane</location>
        <topology evidence="1">Multi-pass membrane protein</topology>
    </subcellularLocation>
</comment>
<dbReference type="PANTHER" id="PTHR33908:SF3">
    <property type="entry name" value="UNDECAPRENYL PHOSPHATE-ALPHA-4-AMINO-4-DEOXY-L-ARABINOSE ARABINOSYL TRANSFERASE"/>
    <property type="match status" value="1"/>
</dbReference>
<name>A0AAU7DLY7_9BACT</name>
<keyword evidence="4" id="KW-0808">Transferase</keyword>
<evidence type="ECO:0000256" key="8">
    <source>
        <dbReference type="SAM" id="Phobius"/>
    </source>
</evidence>
<keyword evidence="2" id="KW-1003">Cell membrane</keyword>
<evidence type="ECO:0000256" key="3">
    <source>
        <dbReference type="ARBA" id="ARBA00022676"/>
    </source>
</evidence>
<feature type="transmembrane region" description="Helical" evidence="8">
    <location>
        <begin position="397"/>
        <end position="418"/>
    </location>
</feature>
<protein>
    <submittedName>
        <fullName evidence="10">Glycosyltransferase family 39 protein</fullName>
    </submittedName>
</protein>
<dbReference type="AlphaFoldDB" id="A0AAU7DLY7"/>
<sequence>METQLETVAPGPPESRRFRLPSWATASEAAVFVVFSAFFILYGVVPLLGGDGLGLVGADEPRYAQIAHEMLVRFDAAHTLSERLSACVTPYLYGHPWLEKPALYYWRAMFVFQEFKVHDWSARLPSASFAFIMVALIYLHMKRFRPGGHLDAALITVACAGIIGFSRGASTDMQMAAPLSIGLLGWYAWYETDSKFWLFDIYFFTGVATLAKGPVAPFLAIVIVAAFAFLRKEWSIVQRSVWWPGIALYFAITLPWFIAVQHQNPTFFREFFLEHNLERFATNRYQHTQPFWYYIVVVLLAVMPWTVIAMRALVDGIQTSVAEWRLRRLNSKKRPPNRPGDAFPEFLVLWAIIPIIFFSFSQSKLPGYILPSIPPITILTGDYLFRRRQAGLNRWELIGHAALCGVMTMFALLLPWFVSHGPEMPPTRALVVAVLASAGAALLIVVVVKGYGVARLRLATTGVLVVLMFFLYGVGPFFGIPAIDSTKRAIHLLDNSYSARPLADRLFLLAPPDETVAVFRVRRDVEYGLAFYRNHEVVNYEDTGVPDEEHLLVARVTGRRGVDLHTPAALQEYLEGRHYEEILSWPEQGLEVYLVGAR</sequence>
<gene>
    <name evidence="10" type="ORF">P8935_02900</name>
</gene>
<feature type="transmembrane region" description="Helical" evidence="8">
    <location>
        <begin position="201"/>
        <end position="229"/>
    </location>
</feature>
<keyword evidence="3" id="KW-0328">Glycosyltransferase</keyword>
<dbReference type="GO" id="GO:0010041">
    <property type="term" value="P:response to iron(III) ion"/>
    <property type="evidence" value="ECO:0007669"/>
    <property type="project" value="TreeGrafter"/>
</dbReference>
<evidence type="ECO:0000256" key="2">
    <source>
        <dbReference type="ARBA" id="ARBA00022475"/>
    </source>
</evidence>
<feature type="transmembrane region" description="Helical" evidence="8">
    <location>
        <begin position="147"/>
        <end position="166"/>
    </location>
</feature>
<feature type="transmembrane region" description="Helical" evidence="8">
    <location>
        <begin position="20"/>
        <end position="45"/>
    </location>
</feature>
<dbReference type="GO" id="GO:0009103">
    <property type="term" value="P:lipopolysaccharide biosynthetic process"/>
    <property type="evidence" value="ECO:0007669"/>
    <property type="project" value="UniProtKB-ARBA"/>
</dbReference>
<evidence type="ECO:0000256" key="5">
    <source>
        <dbReference type="ARBA" id="ARBA00022692"/>
    </source>
</evidence>